<evidence type="ECO:0000259" key="1">
    <source>
        <dbReference type="Pfam" id="PF13358"/>
    </source>
</evidence>
<dbReference type="Gene3D" id="3.30.420.10">
    <property type="entry name" value="Ribonuclease H-like superfamily/Ribonuclease H"/>
    <property type="match status" value="1"/>
</dbReference>
<feature type="domain" description="Tc1-like transposase DDE" evidence="1">
    <location>
        <begin position="1"/>
        <end position="81"/>
    </location>
</feature>
<dbReference type="EMBL" id="BNGU01000074">
    <property type="protein sequence ID" value="GHM60095.1"/>
    <property type="molecule type" value="Genomic_DNA"/>
</dbReference>
<sequence length="97" mass="11379">MTFEGHCDTEIFNTWFEQFLTPILQPGQTVILDNATFHKSKKISDFAKSVGTEILYLPPYSPDFNKIEPHWFVIKNRARKNIPLFKSFRHAVDFAFL</sequence>
<dbReference type="GO" id="GO:0003676">
    <property type="term" value="F:nucleic acid binding"/>
    <property type="evidence" value="ECO:0007669"/>
    <property type="project" value="InterPro"/>
</dbReference>
<comment type="caution">
    <text evidence="2">The sequence shown here is derived from an EMBL/GenBank/DDBJ whole genome shotgun (WGS) entry which is preliminary data.</text>
</comment>
<evidence type="ECO:0000313" key="3">
    <source>
        <dbReference type="Proteomes" id="UP000637906"/>
    </source>
</evidence>
<organism evidence="2 3">
    <name type="scientific">Candidatus Mesenet longicola</name>
    <dbReference type="NCBI Taxonomy" id="1892558"/>
    <lineage>
        <taxon>Bacteria</taxon>
        <taxon>Pseudomonadati</taxon>
        <taxon>Pseudomonadota</taxon>
        <taxon>Alphaproteobacteria</taxon>
        <taxon>Rickettsiales</taxon>
        <taxon>Anaplasmataceae</taxon>
        <taxon>Candidatus Mesenet</taxon>
    </lineage>
</organism>
<dbReference type="PANTHER" id="PTHR46564">
    <property type="entry name" value="TRANSPOSASE"/>
    <property type="match status" value="1"/>
</dbReference>
<accession>A0A8J3MPN9</accession>
<evidence type="ECO:0000313" key="2">
    <source>
        <dbReference type="EMBL" id="GHM60095.1"/>
    </source>
</evidence>
<name>A0A8J3MPN9_9RICK</name>
<gene>
    <name evidence="2" type="ORF">sL5_10880</name>
</gene>
<dbReference type="PANTHER" id="PTHR46564:SF1">
    <property type="entry name" value="TRANSPOSASE"/>
    <property type="match status" value="1"/>
</dbReference>
<reference evidence="2 3" key="1">
    <citation type="journal article" date="2021" name="Microb. Ecol.">
        <title>Candidatus Mesenet longicola: Novel Endosymbionts of Brontispa longissima that Induce Cytoplasmic Incompatibility.</title>
        <authorList>
            <person name="Takano S."/>
            <person name="Gotoh Y."/>
            <person name="Hayashi T."/>
        </authorList>
    </citation>
    <scope>NUCLEOTIDE SEQUENCE [LARGE SCALE GENOMIC DNA]</scope>
    <source>
        <strain evidence="2">L5</strain>
    </source>
</reference>
<dbReference type="InterPro" id="IPR012337">
    <property type="entry name" value="RNaseH-like_sf"/>
</dbReference>
<dbReference type="Proteomes" id="UP000637906">
    <property type="component" value="Unassembled WGS sequence"/>
</dbReference>
<protein>
    <recommendedName>
        <fullName evidence="1">Tc1-like transposase DDE domain-containing protein</fullName>
    </recommendedName>
</protein>
<dbReference type="Pfam" id="PF13358">
    <property type="entry name" value="DDE_3"/>
    <property type="match status" value="1"/>
</dbReference>
<dbReference type="InterPro" id="IPR036397">
    <property type="entry name" value="RNaseH_sf"/>
</dbReference>
<dbReference type="SUPFAM" id="SSF53098">
    <property type="entry name" value="Ribonuclease H-like"/>
    <property type="match status" value="1"/>
</dbReference>
<dbReference type="InterPro" id="IPR038717">
    <property type="entry name" value="Tc1-like_DDE_dom"/>
</dbReference>
<keyword evidence="3" id="KW-1185">Reference proteome</keyword>
<proteinExistence type="predicted"/>
<dbReference type="AlphaFoldDB" id="A0A8J3MPN9"/>